<dbReference type="EMBL" id="JBEOKT010000003">
    <property type="protein sequence ID" value="MER2996681.1"/>
    <property type="molecule type" value="Genomic_DNA"/>
</dbReference>
<keyword evidence="1" id="KW-0812">Transmembrane</keyword>
<evidence type="ECO:0000313" key="3">
    <source>
        <dbReference type="Proteomes" id="UP001476807"/>
    </source>
</evidence>
<evidence type="ECO:0008006" key="4">
    <source>
        <dbReference type="Google" id="ProtNLM"/>
    </source>
</evidence>
<proteinExistence type="predicted"/>
<evidence type="ECO:0000256" key="1">
    <source>
        <dbReference type="SAM" id="Phobius"/>
    </source>
</evidence>
<accession>A0ABV1RQL9</accession>
<keyword evidence="1" id="KW-1133">Transmembrane helix</keyword>
<keyword evidence="3" id="KW-1185">Reference proteome</keyword>
<protein>
    <recommendedName>
        <fullName evidence="4">HlyD family secretion protein</fullName>
    </recommendedName>
</protein>
<dbReference type="RefSeq" id="WP_350410998.1">
    <property type="nucleotide sequence ID" value="NZ_JBEOKT010000003.1"/>
</dbReference>
<dbReference type="Proteomes" id="UP001476807">
    <property type="component" value="Unassembled WGS sequence"/>
</dbReference>
<sequence>MVEINIEKKKKPVWPWILLLIIVGLIIWAIIEFTNDRTDTETAVLPATSGSLFMASVQPECIYRTVS</sequence>
<evidence type="ECO:0000313" key="2">
    <source>
        <dbReference type="EMBL" id="MER2996681.1"/>
    </source>
</evidence>
<name>A0ABV1RQL9_9BACT</name>
<organism evidence="2 3">
    <name type="scientific">Pontibacter populi</name>
    <dbReference type="NCBI Taxonomy" id="890055"/>
    <lineage>
        <taxon>Bacteria</taxon>
        <taxon>Pseudomonadati</taxon>
        <taxon>Bacteroidota</taxon>
        <taxon>Cytophagia</taxon>
        <taxon>Cytophagales</taxon>
        <taxon>Hymenobacteraceae</taxon>
        <taxon>Pontibacter</taxon>
    </lineage>
</organism>
<keyword evidence="1" id="KW-0472">Membrane</keyword>
<comment type="caution">
    <text evidence="2">The sequence shown here is derived from an EMBL/GenBank/DDBJ whole genome shotgun (WGS) entry which is preliminary data.</text>
</comment>
<feature type="transmembrane region" description="Helical" evidence="1">
    <location>
        <begin position="12"/>
        <end position="31"/>
    </location>
</feature>
<gene>
    <name evidence="2" type="ORF">ABS362_03940</name>
</gene>
<reference evidence="2 3" key="1">
    <citation type="submission" date="2024-06" db="EMBL/GenBank/DDBJ databases">
        <title>Pontibacter populi HYL7-15.</title>
        <authorList>
            <person name="Kim M.K."/>
        </authorList>
    </citation>
    <scope>NUCLEOTIDE SEQUENCE [LARGE SCALE GENOMIC DNA]</scope>
    <source>
        <strain evidence="2 3">HYL7-15</strain>
    </source>
</reference>